<dbReference type="Gene3D" id="3.90.1150.10">
    <property type="entry name" value="Aspartate Aminotransferase, domain 1"/>
    <property type="match status" value="1"/>
</dbReference>
<evidence type="ECO:0000256" key="1">
    <source>
        <dbReference type="ARBA" id="ARBA00001933"/>
    </source>
</evidence>
<dbReference type="SUPFAM" id="SSF53383">
    <property type="entry name" value="PLP-dependent transferases"/>
    <property type="match status" value="1"/>
</dbReference>
<dbReference type="InterPro" id="IPR015421">
    <property type="entry name" value="PyrdxlP-dep_Trfase_major"/>
</dbReference>
<dbReference type="Proteomes" id="UP001500466">
    <property type="component" value="Unassembled WGS sequence"/>
</dbReference>
<protein>
    <submittedName>
        <fullName evidence="5">Beta-eliminating lyase-related protein</fullName>
    </submittedName>
</protein>
<evidence type="ECO:0000256" key="3">
    <source>
        <dbReference type="ARBA" id="ARBA00022898"/>
    </source>
</evidence>
<keyword evidence="6" id="KW-1185">Reference proteome</keyword>
<dbReference type="InterPro" id="IPR015422">
    <property type="entry name" value="PyrdxlP-dep_Trfase_small"/>
</dbReference>
<dbReference type="InterPro" id="IPR015424">
    <property type="entry name" value="PyrdxlP-dep_Trfase"/>
</dbReference>
<name>A0ABP9HA49_9ACTN</name>
<keyword evidence="5" id="KW-0456">Lyase</keyword>
<dbReference type="GO" id="GO:0016829">
    <property type="term" value="F:lyase activity"/>
    <property type="evidence" value="ECO:0007669"/>
    <property type="project" value="UniProtKB-KW"/>
</dbReference>
<dbReference type="Gene3D" id="3.40.640.10">
    <property type="entry name" value="Type I PLP-dependent aspartate aminotransferase-like (Major domain)"/>
    <property type="match status" value="1"/>
</dbReference>
<organism evidence="5 6">
    <name type="scientific">Yinghuangia aomiensis</name>
    <dbReference type="NCBI Taxonomy" id="676205"/>
    <lineage>
        <taxon>Bacteria</taxon>
        <taxon>Bacillati</taxon>
        <taxon>Actinomycetota</taxon>
        <taxon>Actinomycetes</taxon>
        <taxon>Kitasatosporales</taxon>
        <taxon>Streptomycetaceae</taxon>
        <taxon>Yinghuangia</taxon>
    </lineage>
</organism>
<evidence type="ECO:0000259" key="4">
    <source>
        <dbReference type="Pfam" id="PF01212"/>
    </source>
</evidence>
<comment type="caution">
    <text evidence="5">The sequence shown here is derived from an EMBL/GenBank/DDBJ whole genome shotgun (WGS) entry which is preliminary data.</text>
</comment>
<dbReference type="InterPro" id="IPR001597">
    <property type="entry name" value="ArAA_b-elim_lyase/Thr_aldolase"/>
</dbReference>
<dbReference type="PANTHER" id="PTHR48097">
    <property type="entry name" value="L-THREONINE ALDOLASE-RELATED"/>
    <property type="match status" value="1"/>
</dbReference>
<dbReference type="RefSeq" id="WP_345676144.1">
    <property type="nucleotide sequence ID" value="NZ_BAABHS010000010.1"/>
</dbReference>
<comment type="similarity">
    <text evidence="2">Belongs to the threonine aldolase family.</text>
</comment>
<dbReference type="Pfam" id="PF01212">
    <property type="entry name" value="Beta_elim_lyase"/>
    <property type="match status" value="1"/>
</dbReference>
<comment type="cofactor">
    <cofactor evidence="1">
        <name>pyridoxal 5'-phosphate</name>
        <dbReference type="ChEBI" id="CHEBI:597326"/>
    </cofactor>
</comment>
<feature type="domain" description="Aromatic amino acid beta-eliminating lyase/threonine aldolase" evidence="4">
    <location>
        <begin position="49"/>
        <end position="300"/>
    </location>
</feature>
<reference evidence="6" key="1">
    <citation type="journal article" date="2019" name="Int. J. Syst. Evol. Microbiol.">
        <title>The Global Catalogue of Microorganisms (GCM) 10K type strain sequencing project: providing services to taxonomists for standard genome sequencing and annotation.</title>
        <authorList>
            <consortium name="The Broad Institute Genomics Platform"/>
            <consortium name="The Broad Institute Genome Sequencing Center for Infectious Disease"/>
            <person name="Wu L."/>
            <person name="Ma J."/>
        </authorList>
    </citation>
    <scope>NUCLEOTIDE SEQUENCE [LARGE SCALE GENOMIC DNA]</scope>
    <source>
        <strain evidence="6">JCM 17986</strain>
    </source>
</reference>
<gene>
    <name evidence="5" type="ORF">GCM10023205_32030</name>
</gene>
<dbReference type="PANTHER" id="PTHR48097:SF9">
    <property type="entry name" value="L-THREONINE ALDOLASE"/>
    <property type="match status" value="1"/>
</dbReference>
<evidence type="ECO:0000313" key="5">
    <source>
        <dbReference type="EMBL" id="GAA4965285.1"/>
    </source>
</evidence>
<sequence length="371" mass="39704">MTLAMDARTARFHAMRGCPRILSGIRPVAPAERLARIAAALGESGGTPDFYGDGGPVDALQDRVAGLLGTESALLFPTGTMAQQVALRCWAERTGSPAVAMHHLAHPILHESGAVTSVTGLRPVVLHRGYAQPTAADIRGLAEPVGTVFVELPLREGGFTLPSWQELTELVDAARERDAVLHLDGARLWESAPFYDRRLAEIADLFDSVYVSLYKSLGAASGACLAGPAEFVDQAAVWRHRYGGLPFQMWPVAAEGLAALDDTLPLLPARVAHAKTVAAALASVPGAHVHPEQPHTHQFQIRLPYPAELLERLTLEFAAERGEWLIAGWHEPTAPGLSLAEVTVAEPALQWTEGEVADAFGEFVRRAAAEG</sequence>
<accession>A0ABP9HA49</accession>
<proteinExistence type="inferred from homology"/>
<evidence type="ECO:0000313" key="6">
    <source>
        <dbReference type="Proteomes" id="UP001500466"/>
    </source>
</evidence>
<evidence type="ECO:0000256" key="2">
    <source>
        <dbReference type="ARBA" id="ARBA00006966"/>
    </source>
</evidence>
<dbReference type="EMBL" id="BAABHS010000010">
    <property type="protein sequence ID" value="GAA4965285.1"/>
    <property type="molecule type" value="Genomic_DNA"/>
</dbReference>
<keyword evidence="3" id="KW-0663">Pyridoxal phosphate</keyword>